<dbReference type="SMART" id="SM00060">
    <property type="entry name" value="FN3"/>
    <property type="match status" value="4"/>
</dbReference>
<dbReference type="Proteomes" id="UP001152876">
    <property type="component" value="Unassembled WGS sequence"/>
</dbReference>
<protein>
    <submittedName>
        <fullName evidence="4">Fibronectin type III domain-containing protein</fullName>
    </submittedName>
</protein>
<feature type="region of interest" description="Disordered" evidence="1">
    <location>
        <begin position="205"/>
        <end position="225"/>
    </location>
</feature>
<feature type="domain" description="Fibronectin type-III" evidence="3">
    <location>
        <begin position="1121"/>
        <end position="1197"/>
    </location>
</feature>
<evidence type="ECO:0000256" key="2">
    <source>
        <dbReference type="SAM" id="SignalP"/>
    </source>
</evidence>
<evidence type="ECO:0000313" key="4">
    <source>
        <dbReference type="EMBL" id="MDG5977321.1"/>
    </source>
</evidence>
<organism evidence="4 5">
    <name type="scientific">Hydrogenophaga taeniospiralis CCUG 15921</name>
    <dbReference type="NCBI Taxonomy" id="1281780"/>
    <lineage>
        <taxon>Bacteria</taxon>
        <taxon>Pseudomonadati</taxon>
        <taxon>Pseudomonadota</taxon>
        <taxon>Betaproteobacteria</taxon>
        <taxon>Burkholderiales</taxon>
        <taxon>Comamonadaceae</taxon>
        <taxon>Hydrogenophaga</taxon>
    </lineage>
</organism>
<dbReference type="EMBL" id="AOGK01000019">
    <property type="protein sequence ID" value="MDG5977321.1"/>
    <property type="molecule type" value="Genomic_DNA"/>
</dbReference>
<name>A0A9X4NVE1_9BURK</name>
<dbReference type="InterPro" id="IPR003961">
    <property type="entry name" value="FN3_dom"/>
</dbReference>
<keyword evidence="5" id="KW-1185">Reference proteome</keyword>
<dbReference type="Pfam" id="PF17957">
    <property type="entry name" value="Big_7"/>
    <property type="match status" value="2"/>
</dbReference>
<feature type="domain" description="Fibronectin type-III" evidence="3">
    <location>
        <begin position="1027"/>
        <end position="1108"/>
    </location>
</feature>
<evidence type="ECO:0000259" key="3">
    <source>
        <dbReference type="SMART" id="SM00060"/>
    </source>
</evidence>
<feature type="region of interest" description="Disordered" evidence="1">
    <location>
        <begin position="59"/>
        <end position="79"/>
    </location>
</feature>
<reference evidence="4" key="1">
    <citation type="submission" date="2013-01" db="EMBL/GenBank/DDBJ databases">
        <title>Genome draft of Hydrogenophaga taeniospiralis 2K1.</title>
        <authorList>
            <person name="Gomila M."/>
            <person name="Lalucat J."/>
        </authorList>
    </citation>
    <scope>NUCLEOTIDE SEQUENCE</scope>
    <source>
        <strain evidence="4">CCUG 15921</strain>
    </source>
</reference>
<dbReference type="InterPro" id="IPR036116">
    <property type="entry name" value="FN3_sf"/>
</dbReference>
<feature type="signal peptide" evidence="2">
    <location>
        <begin position="1"/>
        <end position="25"/>
    </location>
</feature>
<feature type="domain" description="Fibronectin type-III" evidence="3">
    <location>
        <begin position="615"/>
        <end position="698"/>
    </location>
</feature>
<dbReference type="Gene3D" id="2.60.40.10">
    <property type="entry name" value="Immunoglobulins"/>
    <property type="match status" value="7"/>
</dbReference>
<evidence type="ECO:0000313" key="5">
    <source>
        <dbReference type="Proteomes" id="UP001152876"/>
    </source>
</evidence>
<dbReference type="CDD" id="cd00063">
    <property type="entry name" value="FN3"/>
    <property type="match status" value="1"/>
</dbReference>
<sequence length="2100" mass="216317">MKSQRIRRSAIAVAAVLLSAQVLGAGTLTIDDGVVIKFGPEAQLVVRDQLSPGRDVTLTSQKDDSVGGQAGAAPQTPAAGDWRGLRIEKSAAAGGQFTLNGWSVRYAGPAPGATAPAAALTLRGWSPGLQFLNLSDSDVGLQLLDGAHPAITGSSFLRNGTGLLASDSSAATVTGSQFVGNRNTGVNNQTPSVVLNARGNWWGHASGAKDSVGNPQGQGDAVSTGVDHGAPLAAAPLLNPSIRLARPSTYFAQRNVLFDIACTNATEYRIAEGGAFSGVAFQPLGAERAQAELTLSAGDGVKPVSAQCRNAAGTIVTASLAGGVRIDTEAPVVAIANPAAGSVISQSVSIDASASDGGGITSVAFHIDGALKATDTAAPYSFAWNIDSEPDGEHSLRVVATDAVGRTSEQTRSVTLARVPLGPDTEGPDVSSIRLGTSVLANGAVIATSGSVTFTASDRSGIARAELLLDAAVVATASGTSSFSAALNIDAVANGAHTLALRVIDSLGNTTVQTFSVTVAHAAPAAPSLSEPANGSVTRATSTTVGGTAPAGSNVQVFRGGQAQGGLIAVGSNGRFTTTLELQPGANLIQAQASNAHGSSELSAGVTITLDTTVPGSPSNLVATALTGGPVKLTWTRATDANVVGYQIYRAPNSFTLIGEATKVNGGMVTANTYEDLPPSDGSWTYRVVAVNAAATPSEPTNAASAASDSTAPEAVSIVYATSGKTDPATGALGQGRVDLTLTTSEPLQTTPYLSIVPQGGSPITVNLSKTGETAYQGSFLIAGNTPSGVADALFSARDTVGNRGTQVRAGATLKIDTQGPILTSIELTPAAPIRNEGSPNLGAVLTFSKPPAATPQVRYLLSGANRTAVDLTLTATSATTYSASFTLPADAGQGAPETLSLRHTAKDALDNVSSQVAAFNQFQVYQGDLPPLDVPIGLSAKAQPGGKVRLSWQAVDGASSYQLYRRGPGQPALEALARNAGTEYIDSTPADGSYLYAVATVRQVNGQESLSGQSAPVSVTTIANAPGAPQNLTLTLTGQGIYATWQAPLASQVDHYRLYRATGTAINSVEGLSPIKTLIKLTQTYDTSPSPTQGAYVVTAVDAAGNESAISNSAYLNASLLPVRNLQVEQLGNALPLVSWTAPNGNVAGYKVYVGPDSSPVLLTPAPITATQFEDTGFTSGERRYTVATVDANGIELASSVLLPNVSGQIASGLPLLRGVMNRLQVQVTNTSAQTLGNVTALVRVPVNAQSTQFKDHRSAVLSLAPNETRLVPVVVGGYADLPGAPQVLVGIEIAPEDGPRVTLARSQTVQVGEGALVVGLATESFTRGATGQVKLSIENTTEVDVELLTATGNGAHPSNELRFKILDADGNVLATQPYQQALGANVVTLTNGQTVARIAAGSSYVSEVFALNVPSASPNSIRVKLEVDKLRYHSAQADEIQITGRGSEKSVSLGETAYLGEVTNVSPISSFGDQDVVISGRAIERSSAAPMPNARLKLVLNQQGFERSFQVLTDSAGVFSYTFKPTVTDAGLFKVSAVHPDITDRPEQKSFTINRVTVTPALAKLNLPKNYPFTIPFKVTAGAGTSATHLRLTLDAVNQPTGQIPAGVEVTLAAPVNVVERQTLNIPAVFSATHEAQPSGALIFNVVADESPNAPLGVVRVDYTLSEATPYLVSTPSFVETGLAQGSAQVESVSIKNSGLQEAINLQFSLSQPDGSAVPSWVAIASQANGSLPVGETRTVDLSFTPSASVAEGVYEFWLNIVGDNVAAQTVKVYASLSQSGQGNVLFKAGDIYTATVGKDGQLIQGLQGASITLQHEDVPTITLEMVTDNLGEALFQNVPTGRYQFKAKANNHQEVSGRLQIKPGITQNQPLFLNYNLITVEWNVREIIIEDRYDITLSATFETDVPTAVVVLQPSSVNLPAMAAGDVYYGELSLTNHGLVRADNLKQTFPKSDPYFRFEFLSPVPETLGAKQRVTLPYRVVALQSLEGAASSSTASGGGCFNYHNGTTVESEAECANGEVTKGATATNFFRFSNSTCPAPPGGNSTPLPWTRPGCLAWCGDKCCGGGGSGGGGGGGGILPGGPRCVGIPRNGVEVCQ</sequence>
<proteinExistence type="predicted"/>
<feature type="chain" id="PRO_5040738481" evidence="2">
    <location>
        <begin position="26"/>
        <end position="2100"/>
    </location>
</feature>
<dbReference type="SUPFAM" id="SSF49265">
    <property type="entry name" value="Fibronectin type III"/>
    <property type="match status" value="3"/>
</dbReference>
<comment type="caution">
    <text evidence="4">The sequence shown here is derived from an EMBL/GenBank/DDBJ whole genome shotgun (WGS) entry which is preliminary data.</text>
</comment>
<accession>A0A9X4NVE1</accession>
<dbReference type="InterPro" id="IPR013783">
    <property type="entry name" value="Ig-like_fold"/>
</dbReference>
<gene>
    <name evidence="4" type="ORF">H010_18832</name>
</gene>
<feature type="domain" description="Fibronectin type-III" evidence="3">
    <location>
        <begin position="933"/>
        <end position="1009"/>
    </location>
</feature>
<evidence type="ECO:0000256" key="1">
    <source>
        <dbReference type="SAM" id="MobiDB-lite"/>
    </source>
</evidence>
<keyword evidence="2" id="KW-0732">Signal</keyword>